<accession>A0ABQ3T2A6</accession>
<evidence type="ECO:0000313" key="2">
    <source>
        <dbReference type="EMBL" id="GHI74524.1"/>
    </source>
</evidence>
<reference evidence="3" key="1">
    <citation type="submission" date="2023-07" db="EMBL/GenBank/DDBJ databases">
        <title>Whole genome shotgun sequence of Streptomyces spororaveus NBRC 15456.</title>
        <authorList>
            <person name="Komaki H."/>
            <person name="Tamura T."/>
        </authorList>
    </citation>
    <scope>NUCLEOTIDE SEQUENCE [LARGE SCALE GENOMIC DNA]</scope>
    <source>
        <strain evidence="3">NBRC 15456</strain>
    </source>
</reference>
<proteinExistence type="predicted"/>
<evidence type="ECO:0000256" key="1">
    <source>
        <dbReference type="SAM" id="MobiDB-lite"/>
    </source>
</evidence>
<organism evidence="2 3">
    <name type="scientific">Streptomyces spororaveus</name>
    <dbReference type="NCBI Taxonomy" id="284039"/>
    <lineage>
        <taxon>Bacteria</taxon>
        <taxon>Bacillati</taxon>
        <taxon>Actinomycetota</taxon>
        <taxon>Actinomycetes</taxon>
        <taxon>Kitasatosporales</taxon>
        <taxon>Streptomycetaceae</taxon>
        <taxon>Streptomyces</taxon>
    </lineage>
</organism>
<name>A0ABQ3T2A6_9ACTN</name>
<keyword evidence="3" id="KW-1185">Reference proteome</keyword>
<dbReference type="Proteomes" id="UP000608522">
    <property type="component" value="Unassembled WGS sequence"/>
</dbReference>
<evidence type="ECO:0000313" key="3">
    <source>
        <dbReference type="Proteomes" id="UP000608522"/>
    </source>
</evidence>
<dbReference type="EMBL" id="BNED01000002">
    <property type="protein sequence ID" value="GHI74524.1"/>
    <property type="molecule type" value="Genomic_DNA"/>
</dbReference>
<protein>
    <submittedName>
        <fullName evidence="2">Uncharacterized protein</fullName>
    </submittedName>
</protein>
<sequence>MCAKSFGGGLAQSPDRTAYLAGAGGLGGATLAAVLGGRGRYEALLSGDSQPLLLLGMDGFLCEVNQRGFPFGGQGASVLSVTGSLRGAAEARGDGGESVPQGGTTGRDGVLPVAWGGMPVCRAGHGGWPHRGESTTGRFGCCLRRAASSRRRCRTGRDEPAQG</sequence>
<gene>
    <name evidence="2" type="ORF">Sspor_00850</name>
</gene>
<feature type="region of interest" description="Disordered" evidence="1">
    <location>
        <begin position="89"/>
        <end position="108"/>
    </location>
</feature>
<comment type="caution">
    <text evidence="2">The sequence shown here is derived from an EMBL/GenBank/DDBJ whole genome shotgun (WGS) entry which is preliminary data.</text>
</comment>